<evidence type="ECO:0000313" key="1">
    <source>
        <dbReference type="EMBL" id="PON99430.1"/>
    </source>
</evidence>
<comment type="caution">
    <text evidence="1">The sequence shown here is derived from an EMBL/GenBank/DDBJ whole genome shotgun (WGS) entry which is preliminary data.</text>
</comment>
<sequence length="101" mass="11795">MVSLEFLRVEVMDGLKRVGAEFFEATETDQVNAIFNRVSRSSVVSFPRLKRLQFGYNEKWKEWEGYSCLHSLEFYECPILETLPELLQMIPSQSLSILSVR</sequence>
<gene>
    <name evidence="1" type="ORF">TorRG33x02_045970</name>
</gene>
<dbReference type="Proteomes" id="UP000237000">
    <property type="component" value="Unassembled WGS sequence"/>
</dbReference>
<proteinExistence type="predicted"/>
<dbReference type="Gene3D" id="3.80.10.10">
    <property type="entry name" value="Ribonuclease Inhibitor"/>
    <property type="match status" value="1"/>
</dbReference>
<evidence type="ECO:0000313" key="2">
    <source>
        <dbReference type="Proteomes" id="UP000237000"/>
    </source>
</evidence>
<dbReference type="EMBL" id="JXTC01000018">
    <property type="protein sequence ID" value="PON99430.1"/>
    <property type="molecule type" value="Genomic_DNA"/>
</dbReference>
<dbReference type="InParanoid" id="A0A2P5FNW0"/>
<keyword evidence="2" id="KW-1185">Reference proteome</keyword>
<organism evidence="1 2">
    <name type="scientific">Trema orientale</name>
    <name type="common">Charcoal tree</name>
    <name type="synonym">Celtis orientalis</name>
    <dbReference type="NCBI Taxonomy" id="63057"/>
    <lineage>
        <taxon>Eukaryota</taxon>
        <taxon>Viridiplantae</taxon>
        <taxon>Streptophyta</taxon>
        <taxon>Embryophyta</taxon>
        <taxon>Tracheophyta</taxon>
        <taxon>Spermatophyta</taxon>
        <taxon>Magnoliopsida</taxon>
        <taxon>eudicotyledons</taxon>
        <taxon>Gunneridae</taxon>
        <taxon>Pentapetalae</taxon>
        <taxon>rosids</taxon>
        <taxon>fabids</taxon>
        <taxon>Rosales</taxon>
        <taxon>Cannabaceae</taxon>
        <taxon>Trema</taxon>
    </lineage>
</organism>
<protein>
    <recommendedName>
        <fullName evidence="3">LRR domain containing protein</fullName>
    </recommendedName>
</protein>
<accession>A0A2P5FNW0</accession>
<reference evidence="2" key="1">
    <citation type="submission" date="2016-06" db="EMBL/GenBank/DDBJ databases">
        <title>Parallel loss of symbiosis genes in relatives of nitrogen-fixing non-legume Parasponia.</title>
        <authorList>
            <person name="Van Velzen R."/>
            <person name="Holmer R."/>
            <person name="Bu F."/>
            <person name="Rutten L."/>
            <person name="Van Zeijl A."/>
            <person name="Liu W."/>
            <person name="Santuari L."/>
            <person name="Cao Q."/>
            <person name="Sharma T."/>
            <person name="Shen D."/>
            <person name="Roswanjaya Y."/>
            <person name="Wardhani T."/>
            <person name="Kalhor M.S."/>
            <person name="Jansen J."/>
            <person name="Van den Hoogen J."/>
            <person name="Gungor B."/>
            <person name="Hartog M."/>
            <person name="Hontelez J."/>
            <person name="Verver J."/>
            <person name="Yang W.-C."/>
            <person name="Schijlen E."/>
            <person name="Repin R."/>
            <person name="Schilthuizen M."/>
            <person name="Schranz E."/>
            <person name="Heidstra R."/>
            <person name="Miyata K."/>
            <person name="Fedorova E."/>
            <person name="Kohlen W."/>
            <person name="Bisseling T."/>
            <person name="Smit S."/>
            <person name="Geurts R."/>
        </authorList>
    </citation>
    <scope>NUCLEOTIDE SEQUENCE [LARGE SCALE GENOMIC DNA]</scope>
    <source>
        <strain evidence="2">cv. RG33-2</strain>
    </source>
</reference>
<dbReference type="STRING" id="63057.A0A2P5FNW0"/>
<evidence type="ECO:0008006" key="3">
    <source>
        <dbReference type="Google" id="ProtNLM"/>
    </source>
</evidence>
<name>A0A2P5FNW0_TREOI</name>
<dbReference type="InterPro" id="IPR032675">
    <property type="entry name" value="LRR_dom_sf"/>
</dbReference>
<dbReference type="AlphaFoldDB" id="A0A2P5FNW0"/>